<organism evidence="1 2">
    <name type="scientific">Danaus chrysippus</name>
    <name type="common">African queen</name>
    <dbReference type="NCBI Taxonomy" id="151541"/>
    <lineage>
        <taxon>Eukaryota</taxon>
        <taxon>Metazoa</taxon>
        <taxon>Ecdysozoa</taxon>
        <taxon>Arthropoda</taxon>
        <taxon>Hexapoda</taxon>
        <taxon>Insecta</taxon>
        <taxon>Pterygota</taxon>
        <taxon>Neoptera</taxon>
        <taxon>Endopterygota</taxon>
        <taxon>Lepidoptera</taxon>
        <taxon>Glossata</taxon>
        <taxon>Ditrysia</taxon>
        <taxon>Papilionoidea</taxon>
        <taxon>Nymphalidae</taxon>
        <taxon>Danainae</taxon>
        <taxon>Danaini</taxon>
        <taxon>Danaina</taxon>
        <taxon>Danaus</taxon>
        <taxon>Anosia</taxon>
    </lineage>
</organism>
<dbReference type="EMBL" id="CAKASE010000050">
    <property type="protein sequence ID" value="CAG9564147.1"/>
    <property type="molecule type" value="Genomic_DNA"/>
</dbReference>
<comment type="caution">
    <text evidence="1">The sequence shown here is derived from an EMBL/GenBank/DDBJ whole genome shotgun (WGS) entry which is preliminary data.</text>
</comment>
<gene>
    <name evidence="1" type="ORF">DCHRY22_LOCUS5172</name>
</gene>
<evidence type="ECO:0000313" key="1">
    <source>
        <dbReference type="EMBL" id="CAG9564147.1"/>
    </source>
</evidence>
<dbReference type="Proteomes" id="UP000789524">
    <property type="component" value="Unassembled WGS sequence"/>
</dbReference>
<accession>A0A8J2QJ92</accession>
<proteinExistence type="predicted"/>
<reference evidence="1" key="1">
    <citation type="submission" date="2021-09" db="EMBL/GenBank/DDBJ databases">
        <authorList>
            <person name="Martin H S."/>
        </authorList>
    </citation>
    <scope>NUCLEOTIDE SEQUENCE</scope>
</reference>
<keyword evidence="2" id="KW-1185">Reference proteome</keyword>
<protein>
    <submittedName>
        <fullName evidence="1">(African queen) hypothetical protein</fullName>
    </submittedName>
</protein>
<name>A0A8J2QJ92_9NEOP</name>
<sequence>MACHTILAQIHLVLDLPSDKQNWETTGFHRLAFCAGQTGFLGGGLCVTPKNQIQTLLLNPYWMICAKYFSVSSKKRIHNQEF</sequence>
<evidence type="ECO:0000313" key="2">
    <source>
        <dbReference type="Proteomes" id="UP000789524"/>
    </source>
</evidence>
<dbReference type="AlphaFoldDB" id="A0A8J2QJ92"/>